<comment type="caution">
    <text evidence="1">The sequence shown here is derived from an EMBL/GenBank/DDBJ whole genome shotgun (WGS) entry which is preliminary data.</text>
</comment>
<accession>A0ABR5SIU2</accession>
<dbReference type="InterPro" id="IPR037175">
    <property type="entry name" value="KFase_sf"/>
</dbReference>
<dbReference type="Pfam" id="PF04199">
    <property type="entry name" value="Cyclase"/>
    <property type="match status" value="1"/>
</dbReference>
<dbReference type="Gene3D" id="3.50.30.50">
    <property type="entry name" value="Putative cyclase"/>
    <property type="match status" value="1"/>
</dbReference>
<proteinExistence type="predicted"/>
<reference evidence="1 2" key="1">
    <citation type="submission" date="2015-11" db="EMBL/GenBank/DDBJ databases">
        <authorList>
            <person name="Lin W."/>
        </authorList>
    </citation>
    <scope>NUCLEOTIDE SEQUENCE [LARGE SCALE GENOMIC DNA]</scope>
    <source>
        <strain evidence="1 2">HCH-1</strain>
    </source>
</reference>
<dbReference type="PANTHER" id="PTHR31118:SF32">
    <property type="entry name" value="KYNURENINE FORMAMIDASE"/>
    <property type="match status" value="1"/>
</dbReference>
<protein>
    <submittedName>
        <fullName evidence="1">Cyclase family protein</fullName>
    </submittedName>
</protein>
<name>A0ABR5SIU2_9BACT</name>
<organism evidence="1 2">
    <name type="scientific">Candidatus Magnetominusculus xianensis</name>
    <dbReference type="NCBI Taxonomy" id="1748249"/>
    <lineage>
        <taxon>Bacteria</taxon>
        <taxon>Pseudomonadati</taxon>
        <taxon>Nitrospirota</taxon>
        <taxon>Nitrospiria</taxon>
        <taxon>Nitrospirales</taxon>
        <taxon>Nitrospiraceae</taxon>
        <taxon>Candidatus Magnetominusculus</taxon>
    </lineage>
</organism>
<dbReference type="RefSeq" id="WP_085050953.1">
    <property type="nucleotide sequence ID" value="NZ_LNQR01000019.1"/>
</dbReference>
<keyword evidence="2" id="KW-1185">Reference proteome</keyword>
<evidence type="ECO:0000313" key="1">
    <source>
        <dbReference type="EMBL" id="KWT92840.1"/>
    </source>
</evidence>
<dbReference type="PANTHER" id="PTHR31118">
    <property type="entry name" value="CYCLASE-LIKE PROTEIN 2"/>
    <property type="match status" value="1"/>
</dbReference>
<dbReference type="InterPro" id="IPR007325">
    <property type="entry name" value="KFase/CYL"/>
</dbReference>
<evidence type="ECO:0000313" key="2">
    <source>
        <dbReference type="Proteomes" id="UP000060487"/>
    </source>
</evidence>
<dbReference type="EMBL" id="LNQR01000019">
    <property type="protein sequence ID" value="KWT92840.1"/>
    <property type="molecule type" value="Genomic_DNA"/>
</dbReference>
<dbReference type="SUPFAM" id="SSF102198">
    <property type="entry name" value="Putative cyclase"/>
    <property type="match status" value="1"/>
</dbReference>
<sequence>MRHEFLSHTLADGQNPVYGGTISLAIHTLKSISRGDSANVSSFTMENHWGTHVDAPNHFFNHGLKVFEYPPEFWFFKHPYVLQVSLEPSEILKGLSELSPQTDLLLIQSNWCKRRHEEVYVKENPGIDPDVGFHLRSKYPHLRAVGIDWISVSPYTNRVLGRLTHRAFLDPDGQNAPIVLIEDMDLSSNLTALREVVVFPLRVEALDSAPCTIVGMFDD</sequence>
<gene>
    <name evidence="1" type="ORF">ASN18_0426</name>
</gene>
<dbReference type="Proteomes" id="UP000060487">
    <property type="component" value="Unassembled WGS sequence"/>
</dbReference>